<accession>A0A914V567</accession>
<organism evidence="1 2">
    <name type="scientific">Plectus sambesii</name>
    <dbReference type="NCBI Taxonomy" id="2011161"/>
    <lineage>
        <taxon>Eukaryota</taxon>
        <taxon>Metazoa</taxon>
        <taxon>Ecdysozoa</taxon>
        <taxon>Nematoda</taxon>
        <taxon>Chromadorea</taxon>
        <taxon>Plectida</taxon>
        <taxon>Plectina</taxon>
        <taxon>Plectoidea</taxon>
        <taxon>Plectidae</taxon>
        <taxon>Plectus</taxon>
    </lineage>
</organism>
<dbReference type="WBParaSite" id="PSAMB.scaffold154size71539.g2742.t1">
    <property type="protein sequence ID" value="PSAMB.scaffold154size71539.g2742.t1"/>
    <property type="gene ID" value="PSAMB.scaffold154size71539.g2742"/>
</dbReference>
<proteinExistence type="predicted"/>
<sequence length="91" mass="10803">MLGTTARASLLRPFGAFEQAVRWNCPWFRNNFRPSFFPFKLEDKLKRQSVEARTKTRGGRLLLMRKVLRESLYLGWGHRPTPREKRINTPL</sequence>
<keyword evidence="1" id="KW-1185">Reference proteome</keyword>
<reference evidence="2" key="1">
    <citation type="submission" date="2022-11" db="UniProtKB">
        <authorList>
            <consortium name="WormBaseParasite"/>
        </authorList>
    </citation>
    <scope>IDENTIFICATION</scope>
</reference>
<evidence type="ECO:0000313" key="1">
    <source>
        <dbReference type="Proteomes" id="UP000887566"/>
    </source>
</evidence>
<dbReference type="AlphaFoldDB" id="A0A914V567"/>
<evidence type="ECO:0000313" key="2">
    <source>
        <dbReference type="WBParaSite" id="PSAMB.scaffold154size71539.g2742.t1"/>
    </source>
</evidence>
<protein>
    <submittedName>
        <fullName evidence="2">Secreted protein</fullName>
    </submittedName>
</protein>
<name>A0A914V567_9BILA</name>
<dbReference type="Proteomes" id="UP000887566">
    <property type="component" value="Unplaced"/>
</dbReference>